<protein>
    <submittedName>
        <fullName evidence="2">Adenylate/guanylate cyclase domain-containing protein</fullName>
    </submittedName>
</protein>
<dbReference type="RefSeq" id="WP_224315568.1">
    <property type="nucleotide sequence ID" value="NZ_JAIRBM010000023.1"/>
</dbReference>
<dbReference type="SUPFAM" id="SSF55073">
    <property type="entry name" value="Nucleotide cyclase"/>
    <property type="match status" value="1"/>
</dbReference>
<dbReference type="PANTHER" id="PTHR43081:SF1">
    <property type="entry name" value="ADENYLATE CYCLASE, TERMINAL-DIFFERENTIATION SPECIFIC"/>
    <property type="match status" value="1"/>
</dbReference>
<feature type="domain" description="Guanylate cyclase" evidence="1">
    <location>
        <begin position="58"/>
        <end position="191"/>
    </location>
</feature>
<dbReference type="Proteomes" id="UP000704176">
    <property type="component" value="Unassembled WGS sequence"/>
</dbReference>
<dbReference type="CDD" id="cd07302">
    <property type="entry name" value="CHD"/>
    <property type="match status" value="1"/>
</dbReference>
<dbReference type="Pfam" id="PF00211">
    <property type="entry name" value="Guanylate_cyc"/>
    <property type="match status" value="1"/>
</dbReference>
<dbReference type="PROSITE" id="PS50125">
    <property type="entry name" value="GUANYLATE_CYCLASE_2"/>
    <property type="match status" value="1"/>
</dbReference>
<accession>A0ABS7VTC8</accession>
<proteinExistence type="predicted"/>
<keyword evidence="3" id="KW-1185">Reference proteome</keyword>
<sequence length="316" mass="35552">MGLKDFKEEVSSDVETILGKDFRIEVTNTQSVPHASDSGITFPNLDEKIQKCKIIETAVLYIDIRRSTELNLEHKPQTVAKLYSAFVRAMTQCATYYNGHVRGIIGDRVMVIFNPSTSFTDAVETAILMNSVAQYVINRHFTKNEVSCGIGLDYGRMLATKTGIRRHGAEKHNYRSLVWLGRPANVASKLTDLANKTSYKTEPVVQEGLYYPLTDQWSWIQQDVPDFFKRVEPTYLNNHLVHINNYFRACCLSQKTTGSSTPPILMTEAVYKGYKAANPKADTIANNWWRSVSISVPGYSGTVYGGDVIKKAFKDP</sequence>
<dbReference type="Gene3D" id="3.30.70.1230">
    <property type="entry name" value="Nucleotide cyclase"/>
    <property type="match status" value="1"/>
</dbReference>
<evidence type="ECO:0000313" key="3">
    <source>
        <dbReference type="Proteomes" id="UP000704176"/>
    </source>
</evidence>
<dbReference type="InterPro" id="IPR029787">
    <property type="entry name" value="Nucleotide_cyclase"/>
</dbReference>
<evidence type="ECO:0000313" key="2">
    <source>
        <dbReference type="EMBL" id="MBZ6078816.1"/>
    </source>
</evidence>
<organism evidence="2 3">
    <name type="scientific">Microvirga puerhi</name>
    <dbReference type="NCBI Taxonomy" id="2876078"/>
    <lineage>
        <taxon>Bacteria</taxon>
        <taxon>Pseudomonadati</taxon>
        <taxon>Pseudomonadota</taxon>
        <taxon>Alphaproteobacteria</taxon>
        <taxon>Hyphomicrobiales</taxon>
        <taxon>Methylobacteriaceae</taxon>
        <taxon>Microvirga</taxon>
    </lineage>
</organism>
<dbReference type="InterPro" id="IPR050697">
    <property type="entry name" value="Adenylyl/Guanylyl_Cyclase_3/4"/>
</dbReference>
<name>A0ABS7VTC8_9HYPH</name>
<reference evidence="2 3" key="1">
    <citation type="submission" date="2021-09" db="EMBL/GenBank/DDBJ databases">
        <title>The complete genome sequence of a new microorganism.</title>
        <authorList>
            <person name="Zi Z."/>
        </authorList>
    </citation>
    <scope>NUCLEOTIDE SEQUENCE [LARGE SCALE GENOMIC DNA]</scope>
    <source>
        <strain evidence="2 3">WGZ8</strain>
    </source>
</reference>
<evidence type="ECO:0000259" key="1">
    <source>
        <dbReference type="PROSITE" id="PS50125"/>
    </source>
</evidence>
<dbReference type="PANTHER" id="PTHR43081">
    <property type="entry name" value="ADENYLATE CYCLASE, TERMINAL-DIFFERENTIATION SPECIFIC-RELATED"/>
    <property type="match status" value="1"/>
</dbReference>
<comment type="caution">
    <text evidence="2">The sequence shown here is derived from an EMBL/GenBank/DDBJ whole genome shotgun (WGS) entry which is preliminary data.</text>
</comment>
<dbReference type="InterPro" id="IPR001054">
    <property type="entry name" value="A/G_cyclase"/>
</dbReference>
<gene>
    <name evidence="2" type="ORF">K9B37_21385</name>
</gene>
<dbReference type="EMBL" id="JAIRBM010000023">
    <property type="protein sequence ID" value="MBZ6078816.1"/>
    <property type="molecule type" value="Genomic_DNA"/>
</dbReference>